<evidence type="ECO:0000256" key="1">
    <source>
        <dbReference type="SAM" id="MobiDB-lite"/>
    </source>
</evidence>
<feature type="compositionally biased region" description="Polar residues" evidence="1">
    <location>
        <begin position="214"/>
        <end position="224"/>
    </location>
</feature>
<feature type="region of interest" description="Disordered" evidence="1">
    <location>
        <begin position="186"/>
        <end position="243"/>
    </location>
</feature>
<dbReference type="PANTHER" id="PTHR46705">
    <property type="entry name" value="PROTEIN CBG09805"/>
    <property type="match status" value="1"/>
</dbReference>
<accession>A0ABD2JNM8</accession>
<sequence>MSHIFSAILLLVGGICIRLAKCQFPFGQQQQWYPAQNQWVVPSWQQQQQPVIVQQQQPWHHHHHHDDYHHHPPPPPIIVHHDHHDAHHHHVAHYAPIRNNGNAGDGNANNVNQQSVIPYRQEQFSPLGFDLTEAAEGVGSTPSEFQEQLPELYKTPTFIEQPQTVQQQPNLSSSGNVNNEFVAHNNKNKQQQHRVAISNSRPTATANGGGGAVQATQRQQQTPGNNRNNNNNNNVGIGGTGPRRRITTAAVRLPAGGGGGTAATNPAFVLNNNGNNNKLGTNGNGIQHQQQLRKLLLLTGPTTTTTTTTTTMTTTSATTTTAESAIGKTKLVATKRPAVGPPAFAPPKIGPHSQAVPAKQPIESAISREFDLPPPPPPSRFLPDVEKLRIDELLRQKVTAHHRHDVDSENFQFDEFTKFSTISSTISSSISETTQPPLTVTVTTTETTVRPTITTTVTSTLARLTAATAANAAAKPTPKNPNESFLSCCRAKRVPKSCESRCNFDVLSKKILTALFLNTDKCPSENGLELFTCAAQDSDHTDCCKGKKVQRTSAGNKCLAFCNLSPDAPRVQADASYLPCWAVLNEIKNCFRDKLTANLHI</sequence>
<organism evidence="4 5">
    <name type="scientific">Heterodera trifolii</name>
    <dbReference type="NCBI Taxonomy" id="157864"/>
    <lineage>
        <taxon>Eukaryota</taxon>
        <taxon>Metazoa</taxon>
        <taxon>Ecdysozoa</taxon>
        <taxon>Nematoda</taxon>
        <taxon>Chromadorea</taxon>
        <taxon>Rhabditida</taxon>
        <taxon>Tylenchina</taxon>
        <taxon>Tylenchomorpha</taxon>
        <taxon>Tylenchoidea</taxon>
        <taxon>Heteroderidae</taxon>
        <taxon>Heteroderinae</taxon>
        <taxon>Heterodera</taxon>
    </lineage>
</organism>
<keyword evidence="5" id="KW-1185">Reference proteome</keyword>
<comment type="caution">
    <text evidence="4">The sequence shown here is derived from an EMBL/GenBank/DDBJ whole genome shotgun (WGS) entry which is preliminary data.</text>
</comment>
<evidence type="ECO:0000313" key="4">
    <source>
        <dbReference type="EMBL" id="KAL3092225.1"/>
    </source>
</evidence>
<feature type="chain" id="PRO_5044872572" description="Domain of unknown function DB domain-containing protein" evidence="2">
    <location>
        <begin position="23"/>
        <end position="601"/>
    </location>
</feature>
<protein>
    <recommendedName>
        <fullName evidence="3">Domain of unknown function DB domain-containing protein</fullName>
    </recommendedName>
</protein>
<dbReference type="Pfam" id="PF01682">
    <property type="entry name" value="DB"/>
    <property type="match status" value="1"/>
</dbReference>
<feature type="compositionally biased region" description="Polar residues" evidence="1">
    <location>
        <begin position="197"/>
        <end position="206"/>
    </location>
</feature>
<dbReference type="Proteomes" id="UP001620626">
    <property type="component" value="Unassembled WGS sequence"/>
</dbReference>
<feature type="compositionally biased region" description="Low complexity" evidence="1">
    <location>
        <begin position="225"/>
        <end position="234"/>
    </location>
</feature>
<evidence type="ECO:0000313" key="5">
    <source>
        <dbReference type="Proteomes" id="UP001620626"/>
    </source>
</evidence>
<evidence type="ECO:0000256" key="2">
    <source>
        <dbReference type="SAM" id="SignalP"/>
    </source>
</evidence>
<feature type="signal peptide" evidence="2">
    <location>
        <begin position="1"/>
        <end position="22"/>
    </location>
</feature>
<dbReference type="EMBL" id="JBICBT010000927">
    <property type="protein sequence ID" value="KAL3092225.1"/>
    <property type="molecule type" value="Genomic_DNA"/>
</dbReference>
<dbReference type="PANTHER" id="PTHR46705:SF2">
    <property type="entry name" value="DOMAIN OF UNKNOWN FUNCTION DB DOMAIN-CONTAINING PROTEIN"/>
    <property type="match status" value="1"/>
</dbReference>
<name>A0ABD2JNM8_9BILA</name>
<proteinExistence type="predicted"/>
<dbReference type="InterPro" id="IPR002602">
    <property type="entry name" value="DB"/>
</dbReference>
<gene>
    <name evidence="4" type="ORF">niasHT_023784</name>
</gene>
<dbReference type="AlphaFoldDB" id="A0ABD2JNM8"/>
<keyword evidence="2" id="KW-0732">Signal</keyword>
<evidence type="ECO:0000259" key="3">
    <source>
        <dbReference type="Pfam" id="PF01682"/>
    </source>
</evidence>
<feature type="domain" description="Domain of unknown function DB" evidence="3">
    <location>
        <begin position="488"/>
        <end position="591"/>
    </location>
</feature>
<reference evidence="4 5" key="1">
    <citation type="submission" date="2024-10" db="EMBL/GenBank/DDBJ databases">
        <authorList>
            <person name="Kim D."/>
        </authorList>
    </citation>
    <scope>NUCLEOTIDE SEQUENCE [LARGE SCALE GENOMIC DNA]</scope>
    <source>
        <strain evidence="4">BH-2024</strain>
    </source>
</reference>